<comment type="caution">
    <text evidence="8">The sequence shown here is derived from an EMBL/GenBank/DDBJ whole genome shotgun (WGS) entry which is preliminary data.</text>
</comment>
<keyword evidence="9" id="KW-1185">Reference proteome</keyword>
<dbReference type="InterPro" id="IPR001841">
    <property type="entry name" value="Znf_RING"/>
</dbReference>
<dbReference type="SUPFAM" id="SSF144232">
    <property type="entry name" value="HIT/MYND zinc finger-like"/>
    <property type="match status" value="1"/>
</dbReference>
<dbReference type="OrthoDB" id="551166at2759"/>
<dbReference type="GO" id="GO:0008270">
    <property type="term" value="F:zinc ion binding"/>
    <property type="evidence" value="ECO:0007669"/>
    <property type="project" value="UniProtKB-KW"/>
</dbReference>
<feature type="domain" description="MYND-type" evidence="7">
    <location>
        <begin position="492"/>
        <end position="534"/>
    </location>
</feature>
<evidence type="ECO:0000256" key="4">
    <source>
        <dbReference type="PROSITE-ProRule" id="PRU00134"/>
    </source>
</evidence>
<evidence type="ECO:0000256" key="1">
    <source>
        <dbReference type="ARBA" id="ARBA00022723"/>
    </source>
</evidence>
<dbReference type="eggNOG" id="ENOG502QR5D">
    <property type="taxonomic scope" value="Eukaryota"/>
</dbReference>
<name>K0S180_THAOC</name>
<keyword evidence="2 4" id="KW-0863">Zinc-finger</keyword>
<evidence type="ECO:0000259" key="6">
    <source>
        <dbReference type="PROSITE" id="PS50089"/>
    </source>
</evidence>
<dbReference type="EMBL" id="AGNL01035235">
    <property type="protein sequence ID" value="EJK54816.1"/>
    <property type="molecule type" value="Genomic_DNA"/>
</dbReference>
<dbReference type="AlphaFoldDB" id="K0S180"/>
<keyword evidence="1" id="KW-0479">Metal-binding</keyword>
<dbReference type="Gene3D" id="6.10.140.2220">
    <property type="match status" value="1"/>
</dbReference>
<evidence type="ECO:0000256" key="3">
    <source>
        <dbReference type="ARBA" id="ARBA00022833"/>
    </source>
</evidence>
<dbReference type="Proteomes" id="UP000266841">
    <property type="component" value="Unassembled WGS sequence"/>
</dbReference>
<evidence type="ECO:0000313" key="9">
    <source>
        <dbReference type="Proteomes" id="UP000266841"/>
    </source>
</evidence>
<dbReference type="PROSITE" id="PS01360">
    <property type="entry name" value="ZF_MYND_1"/>
    <property type="match status" value="1"/>
</dbReference>
<feature type="region of interest" description="Disordered" evidence="5">
    <location>
        <begin position="100"/>
        <end position="132"/>
    </location>
</feature>
<reference evidence="8 9" key="1">
    <citation type="journal article" date="2012" name="Genome Biol.">
        <title>Genome and low-iron response of an oceanic diatom adapted to chronic iron limitation.</title>
        <authorList>
            <person name="Lommer M."/>
            <person name="Specht M."/>
            <person name="Roy A.S."/>
            <person name="Kraemer L."/>
            <person name="Andreson R."/>
            <person name="Gutowska M.A."/>
            <person name="Wolf J."/>
            <person name="Bergner S.V."/>
            <person name="Schilhabel M.B."/>
            <person name="Klostermeier U.C."/>
            <person name="Beiko R.G."/>
            <person name="Rosenstiel P."/>
            <person name="Hippler M."/>
            <person name="Laroche J."/>
        </authorList>
    </citation>
    <scope>NUCLEOTIDE SEQUENCE [LARGE SCALE GENOMIC DNA]</scope>
    <source>
        <strain evidence="8 9">CCMP1005</strain>
    </source>
</reference>
<dbReference type="Pfam" id="PF01753">
    <property type="entry name" value="zf-MYND"/>
    <property type="match status" value="1"/>
</dbReference>
<evidence type="ECO:0000313" key="8">
    <source>
        <dbReference type="EMBL" id="EJK54816.1"/>
    </source>
</evidence>
<organism evidence="8 9">
    <name type="scientific">Thalassiosira oceanica</name>
    <name type="common">Marine diatom</name>
    <dbReference type="NCBI Taxonomy" id="159749"/>
    <lineage>
        <taxon>Eukaryota</taxon>
        <taxon>Sar</taxon>
        <taxon>Stramenopiles</taxon>
        <taxon>Ochrophyta</taxon>
        <taxon>Bacillariophyta</taxon>
        <taxon>Coscinodiscophyceae</taxon>
        <taxon>Thalassiosirophycidae</taxon>
        <taxon>Thalassiosirales</taxon>
        <taxon>Thalassiosiraceae</taxon>
        <taxon>Thalassiosira</taxon>
    </lineage>
</organism>
<evidence type="ECO:0008006" key="10">
    <source>
        <dbReference type="Google" id="ProtNLM"/>
    </source>
</evidence>
<dbReference type="SUPFAM" id="SSF57850">
    <property type="entry name" value="RING/U-box"/>
    <property type="match status" value="1"/>
</dbReference>
<evidence type="ECO:0000256" key="5">
    <source>
        <dbReference type="SAM" id="MobiDB-lite"/>
    </source>
</evidence>
<dbReference type="PROSITE" id="PS50865">
    <property type="entry name" value="ZF_MYND_2"/>
    <property type="match status" value="1"/>
</dbReference>
<sequence length="549" mass="61258">MFVGARLTEDSEDVRENQIATATILLDGVASCVASLVELNSRRVGTASEGACEVGLLPRRRGGGVEVCRHIKHQAIFERRLSRGKERHWNYPGFSVRSASGAWKTQPMSDEPLDNSSAGPKAGDDEERQKTDEERLMEEIVEQKDLVDALTCDTHEEIVHRNSQEKKLGQLEFKYHLMVEKKRLGRVLLKFQELYGDLYSETCLICLDDIHVHASESLTKQLVCCGGFICSSCARDIRESDYMGFGGKCPLCRGSFGDKTEAENAAKLMTLAKRGVIWAQTHVGKGMIDGAKGFKKQVQTGLEWINQAAAQNYPAALYQLYNYYRDGIAPELENSEGMASENLMKAANLGYAAANSTLAKCYIQGTNGFEEDPDEFYFRASVAFALENTNEQAAFILGSLHYFGFEKDTPEPFSYLACHYQNIVVNDSTGAASYFYGHSLLRLSDHLHGNNIASGSNDMPAVVFWLRKSLGMGYKDARELLKKLETDGQSLCANCSKEAKTGEKFKQCSKCKAQWYCCKECQVEAWRAGHKKDCKRAAILKFEDYLNAE</sequence>
<proteinExistence type="predicted"/>
<accession>K0S180</accession>
<evidence type="ECO:0000256" key="2">
    <source>
        <dbReference type="ARBA" id="ARBA00022771"/>
    </source>
</evidence>
<keyword evidence="3" id="KW-0862">Zinc</keyword>
<dbReference type="InterPro" id="IPR002893">
    <property type="entry name" value="Znf_MYND"/>
</dbReference>
<dbReference type="InterPro" id="IPR011990">
    <property type="entry name" value="TPR-like_helical_dom_sf"/>
</dbReference>
<dbReference type="Gene3D" id="1.25.40.10">
    <property type="entry name" value="Tetratricopeptide repeat domain"/>
    <property type="match status" value="1"/>
</dbReference>
<feature type="domain" description="RING-type" evidence="6">
    <location>
        <begin position="203"/>
        <end position="253"/>
    </location>
</feature>
<protein>
    <recommendedName>
        <fullName evidence="10">MYND-type domain-containing protein</fullName>
    </recommendedName>
</protein>
<dbReference type="SUPFAM" id="SSF81901">
    <property type="entry name" value="HCP-like"/>
    <property type="match status" value="1"/>
</dbReference>
<dbReference type="PROSITE" id="PS50089">
    <property type="entry name" value="ZF_RING_2"/>
    <property type="match status" value="1"/>
</dbReference>
<evidence type="ECO:0000259" key="7">
    <source>
        <dbReference type="PROSITE" id="PS50865"/>
    </source>
</evidence>
<gene>
    <name evidence="8" type="ORF">THAOC_25523</name>
</gene>